<comment type="caution">
    <text evidence="9">The sequence shown here is derived from an EMBL/GenBank/DDBJ whole genome shotgun (WGS) entry which is preliminary data.</text>
</comment>
<reference evidence="9" key="1">
    <citation type="journal article" date="2023" name="PLoS Negl. Trop. Dis.">
        <title>A genome sequence for Biomphalaria pfeifferi, the major vector snail for the human-infecting parasite Schistosoma mansoni.</title>
        <authorList>
            <person name="Bu L."/>
            <person name="Lu L."/>
            <person name="Laidemitt M.R."/>
            <person name="Zhang S.M."/>
            <person name="Mutuku M."/>
            <person name="Mkoji G."/>
            <person name="Steinauer M."/>
            <person name="Loker E.S."/>
        </authorList>
    </citation>
    <scope>NUCLEOTIDE SEQUENCE</scope>
    <source>
        <strain evidence="9">KasaAsao</strain>
    </source>
</reference>
<dbReference type="InterPro" id="IPR001898">
    <property type="entry name" value="SLC13A/DASS"/>
</dbReference>
<comment type="similarity">
    <text evidence="2">Belongs to the SLC13A/DASS transporter (TC 2.A.47) family. NADC subfamily.</text>
</comment>
<evidence type="ECO:0000313" key="9">
    <source>
        <dbReference type="EMBL" id="KAK0041014.1"/>
    </source>
</evidence>
<feature type="compositionally biased region" description="Polar residues" evidence="7">
    <location>
        <begin position="1"/>
        <end position="19"/>
    </location>
</feature>
<feature type="transmembrane region" description="Helical" evidence="8">
    <location>
        <begin position="378"/>
        <end position="397"/>
    </location>
</feature>
<feature type="region of interest" description="Disordered" evidence="7">
    <location>
        <begin position="1"/>
        <end position="25"/>
    </location>
</feature>
<feature type="transmembrane region" description="Helical" evidence="8">
    <location>
        <begin position="209"/>
        <end position="231"/>
    </location>
</feature>
<evidence type="ECO:0000256" key="8">
    <source>
        <dbReference type="SAM" id="Phobius"/>
    </source>
</evidence>
<proteinExistence type="inferred from homology"/>
<keyword evidence="10" id="KW-1185">Reference proteome</keyword>
<dbReference type="CDD" id="cd01115">
    <property type="entry name" value="SLC13_permease"/>
    <property type="match status" value="1"/>
</dbReference>
<evidence type="ECO:0000256" key="2">
    <source>
        <dbReference type="ARBA" id="ARBA00006772"/>
    </source>
</evidence>
<feature type="transmembrane region" description="Helical" evidence="8">
    <location>
        <begin position="237"/>
        <end position="258"/>
    </location>
</feature>
<evidence type="ECO:0000256" key="3">
    <source>
        <dbReference type="ARBA" id="ARBA00022448"/>
    </source>
</evidence>
<keyword evidence="3" id="KW-0813">Transport</keyword>
<keyword evidence="5 8" id="KW-1133">Transmembrane helix</keyword>
<feature type="transmembrane region" description="Helical" evidence="8">
    <location>
        <begin position="107"/>
        <end position="127"/>
    </location>
</feature>
<sequence>MSDTATGSDGFAQLSNDTNHMNKKENEPYSIQNHTAADHREHVTTVQEMKIGDPTAPKSATVVSNNEKKTYRETTFTNINDGDNSSEVDIVLPDLEEVPMRKHLMSMWYLAVIVLTPIIFLPIFLLVGPQFQRQARCGYTIAIMAIYWTTEAIPIAVTSLFPIVLLPALGVMTARDTSSAYFNDTSMLFVGGLLVAIAVEVWDVHKRIALLVLMLVGAEPKCLLLGIALVTWFLSMWISNTATTAMMMTIVQALLSQFNDMKEYDKVQTAKLRGSIARFNSLATFVLISKSDLLAPLVLIARLDPNSPEALDLKKKEERADAEFLRLSKALSLTVAYAANIGGIGSLTGTGPNLVLFAAAQKVFEDVGISSPVTFSTWLIYGLPLSILVMLAMYQWMVVVFLRCKGGCLCCCCTPKANKQRLEKVNALIRDEYTKLGPITYAQGTVLTAFILLVVAWITRDLGGVGGWSDWFPKGFTSDSTPSILFGILMFVLPSSFPKALTNKFDKHATYTRVKPLLTWRQVQEKMPWSLYLLLGGGYAIAQAATVSGLSKWLGDQLMVFRTLDQWLVLLIICYIVTFATEVTSNTAIATLMMPILAQMSLSLEVNPLFFMYPAAIATSFAFMLPVATPPNAIVFSSGTVRVIDMVSSGLFLNLICPPVLVLATSTWGNAFFHFDQVPHEFLRNVTHAARSTG</sequence>
<dbReference type="AlphaFoldDB" id="A0AAD8EW53"/>
<feature type="transmembrane region" description="Helical" evidence="8">
    <location>
        <begin position="185"/>
        <end position="202"/>
    </location>
</feature>
<dbReference type="EMBL" id="JASAOG010000292">
    <property type="protein sequence ID" value="KAK0041014.1"/>
    <property type="molecule type" value="Genomic_DNA"/>
</dbReference>
<feature type="transmembrane region" description="Helical" evidence="8">
    <location>
        <begin position="139"/>
        <end position="165"/>
    </location>
</feature>
<feature type="transmembrane region" description="Helical" evidence="8">
    <location>
        <begin position="609"/>
        <end position="629"/>
    </location>
</feature>
<evidence type="ECO:0000256" key="4">
    <source>
        <dbReference type="ARBA" id="ARBA00022692"/>
    </source>
</evidence>
<dbReference type="PROSITE" id="PS01271">
    <property type="entry name" value="NA_SULFATE"/>
    <property type="match status" value="1"/>
</dbReference>
<keyword evidence="6 8" id="KW-0472">Membrane</keyword>
<dbReference type="Proteomes" id="UP001233172">
    <property type="component" value="Unassembled WGS sequence"/>
</dbReference>
<dbReference type="InterPro" id="IPR031312">
    <property type="entry name" value="Na/sul_symport_CS"/>
</dbReference>
<evidence type="ECO:0000256" key="1">
    <source>
        <dbReference type="ARBA" id="ARBA00004141"/>
    </source>
</evidence>
<comment type="subcellular location">
    <subcellularLocation>
        <location evidence="1">Membrane</location>
        <topology evidence="1">Multi-pass membrane protein</topology>
    </subcellularLocation>
</comment>
<dbReference type="PANTHER" id="PTHR10283">
    <property type="entry name" value="SOLUTE CARRIER FAMILY 13 MEMBER"/>
    <property type="match status" value="1"/>
</dbReference>
<dbReference type="Pfam" id="PF00939">
    <property type="entry name" value="Na_sulph_symp"/>
    <property type="match status" value="1"/>
</dbReference>
<dbReference type="PANTHER" id="PTHR10283:SF82">
    <property type="entry name" value="SOLUTE CARRIER FAMILY 13 MEMBER 2"/>
    <property type="match status" value="1"/>
</dbReference>
<feature type="transmembrane region" description="Helical" evidence="8">
    <location>
        <begin position="480"/>
        <end position="497"/>
    </location>
</feature>
<evidence type="ECO:0000313" key="10">
    <source>
        <dbReference type="Proteomes" id="UP001233172"/>
    </source>
</evidence>
<dbReference type="GO" id="GO:0015141">
    <property type="term" value="F:succinate transmembrane transporter activity"/>
    <property type="evidence" value="ECO:0007669"/>
    <property type="project" value="UniProtKB-ARBA"/>
</dbReference>
<feature type="transmembrane region" description="Helical" evidence="8">
    <location>
        <begin position="649"/>
        <end position="673"/>
    </location>
</feature>
<feature type="transmembrane region" description="Helical" evidence="8">
    <location>
        <begin position="567"/>
        <end position="597"/>
    </location>
</feature>
<organism evidence="9 10">
    <name type="scientific">Biomphalaria pfeifferi</name>
    <name type="common">Bloodfluke planorb</name>
    <name type="synonym">Freshwater snail</name>
    <dbReference type="NCBI Taxonomy" id="112525"/>
    <lineage>
        <taxon>Eukaryota</taxon>
        <taxon>Metazoa</taxon>
        <taxon>Spiralia</taxon>
        <taxon>Lophotrochozoa</taxon>
        <taxon>Mollusca</taxon>
        <taxon>Gastropoda</taxon>
        <taxon>Heterobranchia</taxon>
        <taxon>Euthyneura</taxon>
        <taxon>Panpulmonata</taxon>
        <taxon>Hygrophila</taxon>
        <taxon>Lymnaeoidea</taxon>
        <taxon>Planorbidae</taxon>
        <taxon>Biomphalaria</taxon>
    </lineage>
</organism>
<evidence type="ECO:0000256" key="6">
    <source>
        <dbReference type="ARBA" id="ARBA00023136"/>
    </source>
</evidence>
<dbReference type="GO" id="GO:0005886">
    <property type="term" value="C:plasma membrane"/>
    <property type="evidence" value="ECO:0007669"/>
    <property type="project" value="TreeGrafter"/>
</dbReference>
<keyword evidence="4 8" id="KW-0812">Transmembrane</keyword>
<evidence type="ECO:0000256" key="5">
    <source>
        <dbReference type="ARBA" id="ARBA00022989"/>
    </source>
</evidence>
<evidence type="ECO:0000256" key="7">
    <source>
        <dbReference type="SAM" id="MobiDB-lite"/>
    </source>
</evidence>
<gene>
    <name evidence="9" type="ORF">Bpfe_029569</name>
</gene>
<protein>
    <submittedName>
        <fullName evidence="9">Solute carrier family 13 member 2</fullName>
    </submittedName>
</protein>
<feature type="transmembrane region" description="Helical" evidence="8">
    <location>
        <begin position="439"/>
        <end position="460"/>
    </location>
</feature>
<reference evidence="9" key="2">
    <citation type="submission" date="2023-04" db="EMBL/GenBank/DDBJ databases">
        <authorList>
            <person name="Bu L."/>
            <person name="Lu L."/>
            <person name="Laidemitt M.R."/>
            <person name="Zhang S.M."/>
            <person name="Mutuku M."/>
            <person name="Mkoji G."/>
            <person name="Steinauer M."/>
            <person name="Loker E.S."/>
        </authorList>
    </citation>
    <scope>NUCLEOTIDE SEQUENCE</scope>
    <source>
        <strain evidence="9">KasaAsao</strain>
        <tissue evidence="9">Whole Snail</tissue>
    </source>
</reference>
<accession>A0AAD8EW53</accession>
<feature type="transmembrane region" description="Helical" evidence="8">
    <location>
        <begin position="529"/>
        <end position="547"/>
    </location>
</feature>
<name>A0AAD8EW53_BIOPF</name>